<dbReference type="Proteomes" id="UP001189429">
    <property type="component" value="Unassembled WGS sequence"/>
</dbReference>
<organism evidence="1 2">
    <name type="scientific">Prorocentrum cordatum</name>
    <dbReference type="NCBI Taxonomy" id="2364126"/>
    <lineage>
        <taxon>Eukaryota</taxon>
        <taxon>Sar</taxon>
        <taxon>Alveolata</taxon>
        <taxon>Dinophyceae</taxon>
        <taxon>Prorocentrales</taxon>
        <taxon>Prorocentraceae</taxon>
        <taxon>Prorocentrum</taxon>
    </lineage>
</organism>
<gene>
    <name evidence="1" type="ORF">PCOR1329_LOCUS2871</name>
</gene>
<evidence type="ECO:0000313" key="1">
    <source>
        <dbReference type="EMBL" id="CAK0792220.1"/>
    </source>
</evidence>
<evidence type="ECO:0000313" key="2">
    <source>
        <dbReference type="Proteomes" id="UP001189429"/>
    </source>
</evidence>
<protein>
    <submittedName>
        <fullName evidence="1">Uncharacterized protein</fullName>
    </submittedName>
</protein>
<comment type="caution">
    <text evidence="1">The sequence shown here is derived from an EMBL/GenBank/DDBJ whole genome shotgun (WGS) entry which is preliminary data.</text>
</comment>
<feature type="non-terminal residue" evidence="1">
    <location>
        <position position="1"/>
    </location>
</feature>
<proteinExistence type="predicted"/>
<keyword evidence="2" id="KW-1185">Reference proteome</keyword>
<dbReference type="EMBL" id="CAUYUJ010000729">
    <property type="protein sequence ID" value="CAK0792220.1"/>
    <property type="molecule type" value="Genomic_DNA"/>
</dbReference>
<sequence length="130" mass="14520">ELFTSLGNGHFFQALNLFDCGCEAINDAGCRYTCGRDQLLTEAVAEGVPSLILRHETPRPVRAKIAALLNAKRDYHWTLSEDGSVDTSTMEENTSYCSQFEWLSKGMDAHQVNCLVRTHLGIRDSKRIQG</sequence>
<accession>A0ABN9PI39</accession>
<reference evidence="1" key="1">
    <citation type="submission" date="2023-10" db="EMBL/GenBank/DDBJ databases">
        <authorList>
            <person name="Chen Y."/>
            <person name="Shah S."/>
            <person name="Dougan E. K."/>
            <person name="Thang M."/>
            <person name="Chan C."/>
        </authorList>
    </citation>
    <scope>NUCLEOTIDE SEQUENCE [LARGE SCALE GENOMIC DNA]</scope>
</reference>
<name>A0ABN9PI39_9DINO</name>